<feature type="transmembrane region" description="Helical" evidence="5">
    <location>
        <begin position="242"/>
        <end position="271"/>
    </location>
</feature>
<keyword evidence="4 5" id="KW-0472">Membrane</keyword>
<feature type="transmembrane region" description="Helical" evidence="5">
    <location>
        <begin position="133"/>
        <end position="157"/>
    </location>
</feature>
<comment type="subcellular location">
    <subcellularLocation>
        <location evidence="1">Membrane</location>
        <topology evidence="1">Multi-pass membrane protein</topology>
    </subcellularLocation>
</comment>
<evidence type="ECO:0000256" key="1">
    <source>
        <dbReference type="ARBA" id="ARBA00004141"/>
    </source>
</evidence>
<dbReference type="GO" id="GO:0000329">
    <property type="term" value="C:fungal-type vacuole membrane"/>
    <property type="evidence" value="ECO:0007669"/>
    <property type="project" value="TreeGrafter"/>
</dbReference>
<keyword evidence="3 5" id="KW-1133">Transmembrane helix</keyword>
<evidence type="ECO:0000256" key="5">
    <source>
        <dbReference type="SAM" id="Phobius"/>
    </source>
</evidence>
<sequence>MGYSCCHFRITAGGIFCFPLFAPSLAARLQLSQSQLSMIVLAGMMGQYPFATLWGLVIDHFGPWTCSLSASAFFSLGFGLFSFTVRTASEGGFLNSQYYLLIFSFFLAGSGTVASYFSCLFSASKSFPDNTGLAAGIVTALFGLSPLFLSFIGNLFFANQIDGFDAPGYLIFLAVFSGSVNLLGAIGLRSVPRHDHYAIDTISPDTAPAIPQGGSEDSPLLQADRPAIQRETVLSLLKDVDFWLLGLIMLIVMGMSEMVISNIGTIVASFVHAQPEVDRPPTTAGSQIRMISLANTLSRLMTGPVADFTSPIPIRHHPGELVFHPKRAVTRVVFVMTPCFLLLLSFAWMAWGITSSNDLWILSLGTGAAYGMIWTVVPSLTEAIWGSRHVARNFGTISYAPFLGTPIFTLLYAAVSDHVRRSQSGQGPICRGKGCWTPTFMVCTAILCGRVRCLVFCGEDGGGACEWDAWRDRANRLVALRVAPL</sequence>
<feature type="transmembrane region" description="Helical" evidence="5">
    <location>
        <begin position="332"/>
        <end position="352"/>
    </location>
</feature>
<organism evidence="6 7">
    <name type="scientific">Hydnum rufescens UP504</name>
    <dbReference type="NCBI Taxonomy" id="1448309"/>
    <lineage>
        <taxon>Eukaryota</taxon>
        <taxon>Fungi</taxon>
        <taxon>Dikarya</taxon>
        <taxon>Basidiomycota</taxon>
        <taxon>Agaricomycotina</taxon>
        <taxon>Agaricomycetes</taxon>
        <taxon>Cantharellales</taxon>
        <taxon>Hydnaceae</taxon>
        <taxon>Hydnum</taxon>
    </lineage>
</organism>
<feature type="transmembrane region" description="Helical" evidence="5">
    <location>
        <begin position="169"/>
        <end position="188"/>
    </location>
</feature>
<dbReference type="InterPro" id="IPR011701">
    <property type="entry name" value="MFS"/>
</dbReference>
<dbReference type="Pfam" id="PF07690">
    <property type="entry name" value="MFS_1"/>
    <property type="match status" value="1"/>
</dbReference>
<feature type="transmembrane region" description="Helical" evidence="5">
    <location>
        <begin position="64"/>
        <end position="85"/>
    </location>
</feature>
<keyword evidence="2 5" id="KW-0812">Transmembrane</keyword>
<keyword evidence="7" id="KW-1185">Reference proteome</keyword>
<dbReference type="EMBL" id="MU128911">
    <property type="protein sequence ID" value="KAF9520547.1"/>
    <property type="molecule type" value="Genomic_DNA"/>
</dbReference>
<evidence type="ECO:0000313" key="7">
    <source>
        <dbReference type="Proteomes" id="UP000886523"/>
    </source>
</evidence>
<dbReference type="Proteomes" id="UP000886523">
    <property type="component" value="Unassembled WGS sequence"/>
</dbReference>
<feature type="transmembrane region" description="Helical" evidence="5">
    <location>
        <begin position="397"/>
        <end position="415"/>
    </location>
</feature>
<protein>
    <recommendedName>
        <fullName evidence="8">MFS general substrate transporter</fullName>
    </recommendedName>
</protein>
<dbReference type="InterPro" id="IPR036259">
    <property type="entry name" value="MFS_trans_sf"/>
</dbReference>
<feature type="transmembrane region" description="Helical" evidence="5">
    <location>
        <begin position="36"/>
        <end position="57"/>
    </location>
</feature>
<dbReference type="PANTHER" id="PTHR21576">
    <property type="entry name" value="UNCHARACTERIZED NODULIN-LIKE PROTEIN"/>
    <property type="match status" value="1"/>
</dbReference>
<name>A0A9P6BAK6_9AGAM</name>
<evidence type="ECO:0000256" key="2">
    <source>
        <dbReference type="ARBA" id="ARBA00022692"/>
    </source>
</evidence>
<dbReference type="GO" id="GO:0022857">
    <property type="term" value="F:transmembrane transporter activity"/>
    <property type="evidence" value="ECO:0007669"/>
    <property type="project" value="InterPro"/>
</dbReference>
<dbReference type="OrthoDB" id="410267at2759"/>
<evidence type="ECO:0000256" key="3">
    <source>
        <dbReference type="ARBA" id="ARBA00022989"/>
    </source>
</evidence>
<dbReference type="Gene3D" id="1.20.1250.20">
    <property type="entry name" value="MFS general substrate transporter like domains"/>
    <property type="match status" value="1"/>
</dbReference>
<dbReference type="PANTHER" id="PTHR21576:SF158">
    <property type="entry name" value="RIBOSOMAL RNA-PROCESSING PROTEIN 12-LIKE CONSERVED DOMAIN-CONTAINING PROTEIN"/>
    <property type="match status" value="1"/>
</dbReference>
<proteinExistence type="predicted"/>
<feature type="transmembrane region" description="Helical" evidence="5">
    <location>
        <begin position="359"/>
        <end position="377"/>
    </location>
</feature>
<evidence type="ECO:0000313" key="6">
    <source>
        <dbReference type="EMBL" id="KAF9520547.1"/>
    </source>
</evidence>
<dbReference type="AlphaFoldDB" id="A0A9P6BAK6"/>
<evidence type="ECO:0000256" key="4">
    <source>
        <dbReference type="ARBA" id="ARBA00023136"/>
    </source>
</evidence>
<reference evidence="6" key="1">
    <citation type="journal article" date="2020" name="Nat. Commun.">
        <title>Large-scale genome sequencing of mycorrhizal fungi provides insights into the early evolution of symbiotic traits.</title>
        <authorList>
            <person name="Miyauchi S."/>
            <person name="Kiss E."/>
            <person name="Kuo A."/>
            <person name="Drula E."/>
            <person name="Kohler A."/>
            <person name="Sanchez-Garcia M."/>
            <person name="Morin E."/>
            <person name="Andreopoulos B."/>
            <person name="Barry K.W."/>
            <person name="Bonito G."/>
            <person name="Buee M."/>
            <person name="Carver A."/>
            <person name="Chen C."/>
            <person name="Cichocki N."/>
            <person name="Clum A."/>
            <person name="Culley D."/>
            <person name="Crous P.W."/>
            <person name="Fauchery L."/>
            <person name="Girlanda M."/>
            <person name="Hayes R.D."/>
            <person name="Keri Z."/>
            <person name="LaButti K."/>
            <person name="Lipzen A."/>
            <person name="Lombard V."/>
            <person name="Magnuson J."/>
            <person name="Maillard F."/>
            <person name="Murat C."/>
            <person name="Nolan M."/>
            <person name="Ohm R.A."/>
            <person name="Pangilinan J."/>
            <person name="Pereira M.F."/>
            <person name="Perotto S."/>
            <person name="Peter M."/>
            <person name="Pfister S."/>
            <person name="Riley R."/>
            <person name="Sitrit Y."/>
            <person name="Stielow J.B."/>
            <person name="Szollosi G."/>
            <person name="Zifcakova L."/>
            <person name="Stursova M."/>
            <person name="Spatafora J.W."/>
            <person name="Tedersoo L."/>
            <person name="Vaario L.M."/>
            <person name="Yamada A."/>
            <person name="Yan M."/>
            <person name="Wang P."/>
            <person name="Xu J."/>
            <person name="Bruns T."/>
            <person name="Baldrian P."/>
            <person name="Vilgalys R."/>
            <person name="Dunand C."/>
            <person name="Henrissat B."/>
            <person name="Grigoriev I.V."/>
            <person name="Hibbett D."/>
            <person name="Nagy L.G."/>
            <person name="Martin F.M."/>
        </authorList>
    </citation>
    <scope>NUCLEOTIDE SEQUENCE</scope>
    <source>
        <strain evidence="6">UP504</strain>
    </source>
</reference>
<dbReference type="SUPFAM" id="SSF103473">
    <property type="entry name" value="MFS general substrate transporter"/>
    <property type="match status" value="1"/>
</dbReference>
<comment type="caution">
    <text evidence="6">The sequence shown here is derived from an EMBL/GenBank/DDBJ whole genome shotgun (WGS) entry which is preliminary data.</text>
</comment>
<accession>A0A9P6BAK6</accession>
<gene>
    <name evidence="6" type="ORF">BS47DRAFT_641793</name>
</gene>
<evidence type="ECO:0008006" key="8">
    <source>
        <dbReference type="Google" id="ProtNLM"/>
    </source>
</evidence>
<feature type="transmembrane region" description="Helical" evidence="5">
    <location>
        <begin position="97"/>
        <end position="121"/>
    </location>
</feature>